<sequence>MRTSTNALACILFLLCAGGIQAHHSAVVFDTKRSISVTGKVERLVWRSPHVAINLAVVNDKGEKELWKLESYSIHALVERGWTKTDVKKGEVITAQINPMKSNKPGGVLQWVTLADGRILPIHEDSPKGNTAVKVNVSTESTIFISKESAAEAKVRLATELEREKKWRPVKLPLINNVGGPGALDPSNLAKPRPDPPFDMTGVWEYRVEDERAEEWLVNPWDFYPIPKLTPKAQAQYDEYVEAT</sequence>
<reference evidence="1" key="1">
    <citation type="submission" date="2018-05" db="EMBL/GenBank/DDBJ databases">
        <authorList>
            <person name="Lanie J.A."/>
            <person name="Ng W.-L."/>
            <person name="Kazmierczak K.M."/>
            <person name="Andrzejewski T.M."/>
            <person name="Davidsen T.M."/>
            <person name="Wayne K.J."/>
            <person name="Tettelin H."/>
            <person name="Glass J.I."/>
            <person name="Rusch D."/>
            <person name="Podicherti R."/>
            <person name="Tsui H.-C.T."/>
            <person name="Winkler M.E."/>
        </authorList>
    </citation>
    <scope>NUCLEOTIDE SEQUENCE</scope>
</reference>
<gene>
    <name evidence="1" type="ORF">METZ01_LOCUS354168</name>
</gene>
<name>A0A382RUG3_9ZZZZ</name>
<feature type="non-terminal residue" evidence="1">
    <location>
        <position position="244"/>
    </location>
</feature>
<dbReference type="EMBL" id="UINC01124277">
    <property type="protein sequence ID" value="SVD01314.1"/>
    <property type="molecule type" value="Genomic_DNA"/>
</dbReference>
<dbReference type="AlphaFoldDB" id="A0A382RUG3"/>
<dbReference type="Pfam" id="PF19649">
    <property type="entry name" value="DUF6152"/>
    <property type="match status" value="1"/>
</dbReference>
<dbReference type="InterPro" id="IPR046150">
    <property type="entry name" value="DUF6152"/>
</dbReference>
<proteinExistence type="predicted"/>
<protein>
    <submittedName>
        <fullName evidence="1">Uncharacterized protein</fullName>
    </submittedName>
</protein>
<organism evidence="1">
    <name type="scientific">marine metagenome</name>
    <dbReference type="NCBI Taxonomy" id="408172"/>
    <lineage>
        <taxon>unclassified sequences</taxon>
        <taxon>metagenomes</taxon>
        <taxon>ecological metagenomes</taxon>
    </lineage>
</organism>
<evidence type="ECO:0000313" key="1">
    <source>
        <dbReference type="EMBL" id="SVD01314.1"/>
    </source>
</evidence>
<accession>A0A382RUG3</accession>